<sequence>ELAPRRRRLRGGGRRPGRSRRPGALPGPPCPARPRGGGSRRARRRRRRR</sequence>
<evidence type="ECO:0000313" key="2">
    <source>
        <dbReference type="EMBL" id="CAA9477407.1"/>
    </source>
</evidence>
<reference evidence="2" key="1">
    <citation type="submission" date="2020-02" db="EMBL/GenBank/DDBJ databases">
        <authorList>
            <person name="Meier V. D."/>
        </authorList>
    </citation>
    <scope>NUCLEOTIDE SEQUENCE</scope>
    <source>
        <strain evidence="2">AVDCRST_MAG13</strain>
    </source>
</reference>
<feature type="compositionally biased region" description="Basic residues" evidence="1">
    <location>
        <begin position="38"/>
        <end position="49"/>
    </location>
</feature>
<protein>
    <submittedName>
        <fullName evidence="2">Uncharacterized protein</fullName>
    </submittedName>
</protein>
<gene>
    <name evidence="2" type="ORF">AVDCRST_MAG13-938</name>
</gene>
<proteinExistence type="predicted"/>
<dbReference type="EMBL" id="CADCVO010000145">
    <property type="protein sequence ID" value="CAA9477407.1"/>
    <property type="molecule type" value="Genomic_DNA"/>
</dbReference>
<feature type="non-terminal residue" evidence="2">
    <location>
        <position position="49"/>
    </location>
</feature>
<feature type="compositionally biased region" description="Basic residues" evidence="1">
    <location>
        <begin position="1"/>
        <end position="21"/>
    </location>
</feature>
<evidence type="ECO:0000256" key="1">
    <source>
        <dbReference type="SAM" id="MobiDB-lite"/>
    </source>
</evidence>
<accession>A0A6J4RMS2</accession>
<feature type="non-terminal residue" evidence="2">
    <location>
        <position position="1"/>
    </location>
</feature>
<name>A0A6J4RMS2_9ACTN</name>
<organism evidence="2">
    <name type="scientific">uncultured Solirubrobacteraceae bacterium</name>
    <dbReference type="NCBI Taxonomy" id="1162706"/>
    <lineage>
        <taxon>Bacteria</taxon>
        <taxon>Bacillati</taxon>
        <taxon>Actinomycetota</taxon>
        <taxon>Thermoleophilia</taxon>
        <taxon>Solirubrobacterales</taxon>
        <taxon>Solirubrobacteraceae</taxon>
        <taxon>environmental samples</taxon>
    </lineage>
</organism>
<feature type="region of interest" description="Disordered" evidence="1">
    <location>
        <begin position="1"/>
        <end position="49"/>
    </location>
</feature>
<dbReference type="AlphaFoldDB" id="A0A6J4RMS2"/>